<organism evidence="2 3">
    <name type="scientific">Pseudanabaena mucicola FACHB-723</name>
    <dbReference type="NCBI Taxonomy" id="2692860"/>
    <lineage>
        <taxon>Bacteria</taxon>
        <taxon>Bacillati</taxon>
        <taxon>Cyanobacteriota</taxon>
        <taxon>Cyanophyceae</taxon>
        <taxon>Pseudanabaenales</taxon>
        <taxon>Pseudanabaenaceae</taxon>
        <taxon>Pseudanabaena</taxon>
    </lineage>
</organism>
<dbReference type="EMBL" id="JACJQB010000060">
    <property type="protein sequence ID" value="MBD2189913.1"/>
    <property type="molecule type" value="Genomic_DNA"/>
</dbReference>
<dbReference type="GO" id="GO:0004519">
    <property type="term" value="F:endonuclease activity"/>
    <property type="evidence" value="ECO:0007669"/>
    <property type="project" value="UniProtKB-KW"/>
</dbReference>
<keyword evidence="3" id="KW-1185">Reference proteome</keyword>
<keyword evidence="2" id="KW-0255">Endonuclease</keyword>
<protein>
    <submittedName>
        <fullName evidence="2">Uma2 family endonuclease</fullName>
    </submittedName>
</protein>
<evidence type="ECO:0000313" key="3">
    <source>
        <dbReference type="Proteomes" id="UP000642094"/>
    </source>
</evidence>
<gene>
    <name evidence="2" type="ORF">H6F41_17420</name>
</gene>
<dbReference type="CDD" id="cd06260">
    <property type="entry name" value="DUF820-like"/>
    <property type="match status" value="1"/>
</dbReference>
<dbReference type="InterPro" id="IPR012296">
    <property type="entry name" value="Nuclease_put_TT1808"/>
</dbReference>
<keyword evidence="2" id="KW-0378">Hydrolase</keyword>
<dbReference type="InterPro" id="IPR008538">
    <property type="entry name" value="Uma2"/>
</dbReference>
<dbReference type="PANTHER" id="PTHR36558:SF1">
    <property type="entry name" value="RESTRICTION ENDONUCLEASE DOMAIN-CONTAINING PROTEIN-RELATED"/>
    <property type="match status" value="1"/>
</dbReference>
<dbReference type="SUPFAM" id="SSF52980">
    <property type="entry name" value="Restriction endonuclease-like"/>
    <property type="match status" value="1"/>
</dbReference>
<evidence type="ECO:0000313" key="2">
    <source>
        <dbReference type="EMBL" id="MBD2189913.1"/>
    </source>
</evidence>
<evidence type="ECO:0000259" key="1">
    <source>
        <dbReference type="Pfam" id="PF05685"/>
    </source>
</evidence>
<dbReference type="Proteomes" id="UP000642094">
    <property type="component" value="Unassembled WGS sequence"/>
</dbReference>
<dbReference type="InterPro" id="IPR011335">
    <property type="entry name" value="Restrct_endonuc-II-like"/>
</dbReference>
<proteinExistence type="predicted"/>
<dbReference type="RefSeq" id="WP_190404724.1">
    <property type="nucleotide sequence ID" value="NZ_JACJQB010000060.1"/>
</dbReference>
<comment type="caution">
    <text evidence="2">The sequence shown here is derived from an EMBL/GenBank/DDBJ whole genome shotgun (WGS) entry which is preliminary data.</text>
</comment>
<accession>A0ABR8A2V1</accession>
<reference evidence="2 3" key="1">
    <citation type="journal article" date="2020" name="ISME J.">
        <title>Comparative genomics reveals insights into cyanobacterial evolution and habitat adaptation.</title>
        <authorList>
            <person name="Chen M.Y."/>
            <person name="Teng W.K."/>
            <person name="Zhao L."/>
            <person name="Hu C.X."/>
            <person name="Zhou Y.K."/>
            <person name="Han B.P."/>
            <person name="Song L.R."/>
            <person name="Shu W.S."/>
        </authorList>
    </citation>
    <scope>NUCLEOTIDE SEQUENCE [LARGE SCALE GENOMIC DNA]</scope>
    <source>
        <strain evidence="2 3">FACHB-723</strain>
    </source>
</reference>
<dbReference type="PANTHER" id="PTHR36558">
    <property type="entry name" value="GLR1098 PROTEIN"/>
    <property type="match status" value="1"/>
</dbReference>
<dbReference type="Gene3D" id="3.90.1570.10">
    <property type="entry name" value="tt1808, chain A"/>
    <property type="match status" value="1"/>
</dbReference>
<keyword evidence="2" id="KW-0540">Nuclease</keyword>
<feature type="domain" description="Putative restriction endonuclease" evidence="1">
    <location>
        <begin position="12"/>
        <end position="175"/>
    </location>
</feature>
<name>A0ABR8A2V1_9CYAN</name>
<dbReference type="Pfam" id="PF05685">
    <property type="entry name" value="Uma2"/>
    <property type="match status" value="1"/>
</dbReference>
<sequence length="204" mass="23341">MIANLQKPFLTPEEYLVWESEQQVRHEYIDGEVYAMAGGTISHNDIALNAYNALREHLKAIGCRVNVADVKVQVSNAKAYFYPDVVISCNEQDRRSRQVISFPKIIIEVLSPSTAGFDRGDKFKYYRRFSTLLEYVLIDAEKISIDVYRRGSAGKWELTSYPEDLAETVNPDIFELTSIDFQCPLSLIYEDVELSPISELENLN</sequence>